<protein>
    <submittedName>
        <fullName evidence="1">Uncharacterized protein</fullName>
    </submittedName>
</protein>
<evidence type="ECO:0000313" key="1">
    <source>
        <dbReference type="EMBL" id="KKM77498.1"/>
    </source>
</evidence>
<proteinExistence type="predicted"/>
<dbReference type="EMBL" id="LAZR01008634">
    <property type="protein sequence ID" value="KKM77498.1"/>
    <property type="molecule type" value="Genomic_DNA"/>
</dbReference>
<reference evidence="1" key="1">
    <citation type="journal article" date="2015" name="Nature">
        <title>Complex archaea that bridge the gap between prokaryotes and eukaryotes.</title>
        <authorList>
            <person name="Spang A."/>
            <person name="Saw J.H."/>
            <person name="Jorgensen S.L."/>
            <person name="Zaremba-Niedzwiedzka K."/>
            <person name="Martijn J."/>
            <person name="Lind A.E."/>
            <person name="van Eijk R."/>
            <person name="Schleper C."/>
            <person name="Guy L."/>
            <person name="Ettema T.J."/>
        </authorList>
    </citation>
    <scope>NUCLEOTIDE SEQUENCE</scope>
</reference>
<gene>
    <name evidence="1" type="ORF">LCGC14_1369470</name>
</gene>
<dbReference type="AlphaFoldDB" id="A0A0F9K673"/>
<accession>A0A0F9K673</accession>
<sequence>MNLITWAKRHYWDSLETNKDLIIRHLRTFSDDEEMPGLKEPDRLLTPETTPEYKMYCGDCLLHVLERKKGEATGSHICLVWQGQYKATFQPACESFEAKELLKLKARPDRNKIKSFLRLMTLVHRAYLKDHIDLAEYELFWDWIADQILSLFDGERE</sequence>
<name>A0A0F9K673_9ZZZZ</name>
<organism evidence="1">
    <name type="scientific">marine sediment metagenome</name>
    <dbReference type="NCBI Taxonomy" id="412755"/>
    <lineage>
        <taxon>unclassified sequences</taxon>
        <taxon>metagenomes</taxon>
        <taxon>ecological metagenomes</taxon>
    </lineage>
</organism>
<comment type="caution">
    <text evidence="1">The sequence shown here is derived from an EMBL/GenBank/DDBJ whole genome shotgun (WGS) entry which is preliminary data.</text>
</comment>